<evidence type="ECO:0000256" key="2">
    <source>
        <dbReference type="ARBA" id="ARBA00023015"/>
    </source>
</evidence>
<dbReference type="GO" id="GO:0000978">
    <property type="term" value="F:RNA polymerase II cis-regulatory region sequence-specific DNA binding"/>
    <property type="evidence" value="ECO:0007669"/>
    <property type="project" value="TreeGrafter"/>
</dbReference>
<evidence type="ECO:0000313" key="7">
    <source>
        <dbReference type="EnsemblPlants" id="Bo5g061120.1"/>
    </source>
</evidence>
<dbReference type="eggNOG" id="KOG0014">
    <property type="taxonomic scope" value="Eukaryota"/>
</dbReference>
<feature type="domain" description="MADS-box" evidence="6">
    <location>
        <begin position="7"/>
        <end position="67"/>
    </location>
</feature>
<dbReference type="SMR" id="A0A0D3CEM4"/>
<dbReference type="GO" id="GO:0000981">
    <property type="term" value="F:DNA-binding transcription factor activity, RNA polymerase II-specific"/>
    <property type="evidence" value="ECO:0007669"/>
    <property type="project" value="TreeGrafter"/>
</dbReference>
<dbReference type="AlphaFoldDB" id="A0A0D3CEM4"/>
<keyword evidence="4" id="KW-0804">Transcription</keyword>
<reference evidence="7" key="2">
    <citation type="submission" date="2015-03" db="UniProtKB">
        <authorList>
            <consortium name="EnsemblPlants"/>
        </authorList>
    </citation>
    <scope>IDENTIFICATION</scope>
</reference>
<evidence type="ECO:0000256" key="3">
    <source>
        <dbReference type="ARBA" id="ARBA00023125"/>
    </source>
</evidence>
<dbReference type="RefSeq" id="XP_013639481.1">
    <property type="nucleotide sequence ID" value="XM_013784027.1"/>
</dbReference>
<keyword evidence="2" id="KW-0805">Transcription regulation</keyword>
<dbReference type="Gramene" id="Bo5g061120.1">
    <property type="protein sequence ID" value="Bo5g061120.1"/>
    <property type="gene ID" value="Bo5g061120"/>
</dbReference>
<dbReference type="GeneID" id="106344709"/>
<dbReference type="PROSITE" id="PS50066">
    <property type="entry name" value="MADS_BOX_2"/>
    <property type="match status" value="1"/>
</dbReference>
<evidence type="ECO:0000256" key="4">
    <source>
        <dbReference type="ARBA" id="ARBA00023163"/>
    </source>
</evidence>
<dbReference type="Pfam" id="PF00319">
    <property type="entry name" value="SRF-TF"/>
    <property type="match status" value="1"/>
</dbReference>
<dbReference type="PANTHER" id="PTHR11945:SF725">
    <property type="entry name" value="AGAMOUS-LIKE 58-RELATED"/>
    <property type="match status" value="1"/>
</dbReference>
<proteinExistence type="predicted"/>
<comment type="subcellular location">
    <subcellularLocation>
        <location evidence="1">Nucleus</location>
    </subcellularLocation>
</comment>
<dbReference type="PRINTS" id="PR00404">
    <property type="entry name" value="MADSDOMAIN"/>
</dbReference>
<name>A0A0D3CEM4_BRAOL</name>
<protein>
    <recommendedName>
        <fullName evidence="6">MADS-box domain-containing protein</fullName>
    </recommendedName>
</protein>
<evidence type="ECO:0000256" key="1">
    <source>
        <dbReference type="ARBA" id="ARBA00004123"/>
    </source>
</evidence>
<evidence type="ECO:0000256" key="5">
    <source>
        <dbReference type="ARBA" id="ARBA00023242"/>
    </source>
</evidence>
<dbReference type="SMART" id="SM00432">
    <property type="entry name" value="MADS"/>
    <property type="match status" value="1"/>
</dbReference>
<evidence type="ECO:0000313" key="8">
    <source>
        <dbReference type="Proteomes" id="UP000032141"/>
    </source>
</evidence>
<dbReference type="HOGENOM" id="CLU_053053_5_1_1"/>
<evidence type="ECO:0000259" key="6">
    <source>
        <dbReference type="PROSITE" id="PS50066"/>
    </source>
</evidence>
<dbReference type="EnsemblPlants" id="Bo5g061120.1">
    <property type="protein sequence ID" value="Bo5g061120.1"/>
    <property type="gene ID" value="Bo5g061120"/>
</dbReference>
<keyword evidence="3" id="KW-0238">DNA-binding</keyword>
<dbReference type="KEGG" id="boe:106344709"/>
<dbReference type="GO" id="GO:0046983">
    <property type="term" value="F:protein dimerization activity"/>
    <property type="evidence" value="ECO:0007669"/>
    <property type="project" value="InterPro"/>
</dbReference>
<organism evidence="7 8">
    <name type="scientific">Brassica oleracea var. oleracea</name>
    <dbReference type="NCBI Taxonomy" id="109376"/>
    <lineage>
        <taxon>Eukaryota</taxon>
        <taxon>Viridiplantae</taxon>
        <taxon>Streptophyta</taxon>
        <taxon>Embryophyta</taxon>
        <taxon>Tracheophyta</taxon>
        <taxon>Spermatophyta</taxon>
        <taxon>Magnoliopsida</taxon>
        <taxon>eudicotyledons</taxon>
        <taxon>Gunneridae</taxon>
        <taxon>Pentapetalae</taxon>
        <taxon>rosids</taxon>
        <taxon>malvids</taxon>
        <taxon>Brassicales</taxon>
        <taxon>Brassicaceae</taxon>
        <taxon>Brassiceae</taxon>
        <taxon>Brassica</taxon>
    </lineage>
</organism>
<dbReference type="Proteomes" id="UP000032141">
    <property type="component" value="Chromosome C5"/>
</dbReference>
<keyword evidence="5" id="KW-0539">Nucleus</keyword>
<dbReference type="SUPFAM" id="SSF55455">
    <property type="entry name" value="SRF-like"/>
    <property type="match status" value="1"/>
</dbReference>
<reference evidence="7 8" key="1">
    <citation type="journal article" date="2014" name="Genome Biol.">
        <title>Transcriptome and methylome profiling reveals relics of genome dominance in the mesopolyploid Brassica oleracea.</title>
        <authorList>
            <person name="Parkin I.A."/>
            <person name="Koh C."/>
            <person name="Tang H."/>
            <person name="Robinson S.J."/>
            <person name="Kagale S."/>
            <person name="Clarke W.E."/>
            <person name="Town C.D."/>
            <person name="Nixon J."/>
            <person name="Krishnakumar V."/>
            <person name="Bidwell S.L."/>
            <person name="Denoeud F."/>
            <person name="Belcram H."/>
            <person name="Links M.G."/>
            <person name="Just J."/>
            <person name="Clarke C."/>
            <person name="Bender T."/>
            <person name="Huebert T."/>
            <person name="Mason A.S."/>
            <person name="Pires J.C."/>
            <person name="Barker G."/>
            <person name="Moore J."/>
            <person name="Walley P.G."/>
            <person name="Manoli S."/>
            <person name="Batley J."/>
            <person name="Edwards D."/>
            <person name="Nelson M.N."/>
            <person name="Wang X."/>
            <person name="Paterson A.H."/>
            <person name="King G."/>
            <person name="Bancroft I."/>
            <person name="Chalhoub B."/>
            <person name="Sharpe A.G."/>
        </authorList>
    </citation>
    <scope>NUCLEOTIDE SEQUENCE</scope>
    <source>
        <strain evidence="7 8">cv. TO1000</strain>
    </source>
</reference>
<dbReference type="InterPro" id="IPR002100">
    <property type="entry name" value="TF_MADSbox"/>
</dbReference>
<dbReference type="GO" id="GO:0005634">
    <property type="term" value="C:nucleus"/>
    <property type="evidence" value="ECO:0007669"/>
    <property type="project" value="UniProtKB-SubCell"/>
</dbReference>
<dbReference type="PANTHER" id="PTHR11945">
    <property type="entry name" value="MADS BOX PROTEIN"/>
    <property type="match status" value="1"/>
</dbReference>
<dbReference type="OMA" id="RNGIYTK"/>
<dbReference type="Gene3D" id="3.40.1810.10">
    <property type="entry name" value="Transcription factor, MADS-box"/>
    <property type="match status" value="1"/>
</dbReference>
<accession>A0A0D3CEM4</accession>
<sequence length="194" mass="21717">MGGKKTKGRQKIDIKKVTKNEDRMVTFSKRKNGIYTKLSELSILCGADVGFLIYSGSGKPFTFGSPSFDDVAQRFLHGNHHSGIINGEGYSSSSLIVDAHKKVKMDEFCKNLNNLMEIKTDAEEEKLKMAEAAYAPTLPVNSDASWKVDSKDDEEEKQLLRRYEEYYEELCEVAAAKIRGRYDASASSSFPQHG</sequence>
<dbReference type="STRING" id="109376.A0A0D3CEM4"/>
<dbReference type="InterPro" id="IPR036879">
    <property type="entry name" value="TF_MADSbox_sf"/>
</dbReference>
<keyword evidence="8" id="KW-1185">Reference proteome</keyword>
<dbReference type="OrthoDB" id="1098072at2759"/>